<keyword evidence="10" id="KW-0472">Membrane</keyword>
<keyword evidence="7" id="KW-0067">ATP-binding</keyword>
<evidence type="ECO:0000256" key="3">
    <source>
        <dbReference type="ARBA" id="ARBA00022553"/>
    </source>
</evidence>
<dbReference type="InterPro" id="IPR036890">
    <property type="entry name" value="HATPase_C_sf"/>
</dbReference>
<feature type="domain" description="Signal transduction histidine kinase subgroup 3 dimerisation and phosphoacceptor" evidence="12">
    <location>
        <begin position="180"/>
        <end position="244"/>
    </location>
</feature>
<name>A0ABV8FS23_9ACTN</name>
<dbReference type="Pfam" id="PF02518">
    <property type="entry name" value="HATPase_c"/>
    <property type="match status" value="1"/>
</dbReference>
<dbReference type="Pfam" id="PF07730">
    <property type="entry name" value="HisKA_3"/>
    <property type="match status" value="1"/>
</dbReference>
<keyword evidence="14" id="KW-1185">Reference proteome</keyword>
<dbReference type="InterPro" id="IPR003594">
    <property type="entry name" value="HATPase_dom"/>
</dbReference>
<feature type="region of interest" description="Disordered" evidence="9">
    <location>
        <begin position="325"/>
        <end position="345"/>
    </location>
</feature>
<dbReference type="CDD" id="cd16917">
    <property type="entry name" value="HATPase_UhpB-NarQ-NarX-like"/>
    <property type="match status" value="1"/>
</dbReference>
<dbReference type="Proteomes" id="UP001595847">
    <property type="component" value="Unassembled WGS sequence"/>
</dbReference>
<evidence type="ECO:0000256" key="2">
    <source>
        <dbReference type="ARBA" id="ARBA00012438"/>
    </source>
</evidence>
<evidence type="ECO:0000256" key="8">
    <source>
        <dbReference type="ARBA" id="ARBA00023012"/>
    </source>
</evidence>
<dbReference type="PANTHER" id="PTHR24421:SF10">
    <property type="entry name" value="NITRATE_NITRITE SENSOR PROTEIN NARQ"/>
    <property type="match status" value="1"/>
</dbReference>
<feature type="transmembrane region" description="Helical" evidence="10">
    <location>
        <begin position="107"/>
        <end position="125"/>
    </location>
</feature>
<dbReference type="EMBL" id="JBHSBH010000012">
    <property type="protein sequence ID" value="MFC3998179.1"/>
    <property type="molecule type" value="Genomic_DNA"/>
</dbReference>
<keyword evidence="3" id="KW-0597">Phosphoprotein</keyword>
<comment type="catalytic activity">
    <reaction evidence="1">
        <text>ATP + protein L-histidine = ADP + protein N-phospho-L-histidine.</text>
        <dbReference type="EC" id="2.7.13.3"/>
    </reaction>
</comment>
<evidence type="ECO:0000313" key="13">
    <source>
        <dbReference type="EMBL" id="MFC3998179.1"/>
    </source>
</evidence>
<feature type="transmembrane region" description="Helical" evidence="10">
    <location>
        <begin position="131"/>
        <end position="148"/>
    </location>
</feature>
<evidence type="ECO:0000313" key="14">
    <source>
        <dbReference type="Proteomes" id="UP001595847"/>
    </source>
</evidence>
<keyword evidence="4" id="KW-0808">Transferase</keyword>
<feature type="domain" description="Histidine kinase/HSP90-like ATPase" evidence="11">
    <location>
        <begin position="291"/>
        <end position="379"/>
    </location>
</feature>
<dbReference type="GO" id="GO:0016301">
    <property type="term" value="F:kinase activity"/>
    <property type="evidence" value="ECO:0007669"/>
    <property type="project" value="UniProtKB-KW"/>
</dbReference>
<keyword evidence="10" id="KW-0812">Transmembrane</keyword>
<evidence type="ECO:0000259" key="11">
    <source>
        <dbReference type="Pfam" id="PF02518"/>
    </source>
</evidence>
<evidence type="ECO:0000256" key="4">
    <source>
        <dbReference type="ARBA" id="ARBA00022679"/>
    </source>
</evidence>
<keyword evidence="5" id="KW-0547">Nucleotide-binding</keyword>
<dbReference type="Gene3D" id="3.30.565.10">
    <property type="entry name" value="Histidine kinase-like ATPase, C-terminal domain"/>
    <property type="match status" value="1"/>
</dbReference>
<evidence type="ECO:0000259" key="12">
    <source>
        <dbReference type="Pfam" id="PF07730"/>
    </source>
</evidence>
<dbReference type="InterPro" id="IPR011712">
    <property type="entry name" value="Sig_transdc_His_kin_sub3_dim/P"/>
</dbReference>
<dbReference type="EC" id="2.7.13.3" evidence="2"/>
<evidence type="ECO:0000256" key="7">
    <source>
        <dbReference type="ARBA" id="ARBA00022840"/>
    </source>
</evidence>
<accession>A0ABV8FS23</accession>
<organism evidence="13 14">
    <name type="scientific">Nocardiopsis sediminis</name>
    <dbReference type="NCBI Taxonomy" id="1778267"/>
    <lineage>
        <taxon>Bacteria</taxon>
        <taxon>Bacillati</taxon>
        <taxon>Actinomycetota</taxon>
        <taxon>Actinomycetes</taxon>
        <taxon>Streptosporangiales</taxon>
        <taxon>Nocardiopsidaceae</taxon>
        <taxon>Nocardiopsis</taxon>
    </lineage>
</organism>
<dbReference type="RefSeq" id="WP_378535770.1">
    <property type="nucleotide sequence ID" value="NZ_JBHSBH010000012.1"/>
</dbReference>
<dbReference type="Gene3D" id="1.20.5.1930">
    <property type="match status" value="1"/>
</dbReference>
<feature type="transmembrane region" description="Helical" evidence="10">
    <location>
        <begin position="12"/>
        <end position="34"/>
    </location>
</feature>
<dbReference type="SUPFAM" id="SSF55874">
    <property type="entry name" value="ATPase domain of HSP90 chaperone/DNA topoisomerase II/histidine kinase"/>
    <property type="match status" value="1"/>
</dbReference>
<evidence type="ECO:0000256" key="1">
    <source>
        <dbReference type="ARBA" id="ARBA00000085"/>
    </source>
</evidence>
<evidence type="ECO:0000256" key="10">
    <source>
        <dbReference type="SAM" id="Phobius"/>
    </source>
</evidence>
<sequence>MKRLATRPTGTAADIVLAAAVGVAQILAEFPAAWFSGAPLSVPGFAFLAAGAASLAVLSRLPMLTALAVGVCTPLYYIFGQADGWAAWLMFVVAVVRLGATRHRASAITATVVVLAVIAAGETVQFEPARAFYVVGWVLVVLAAGEIARNRSAYLHEVERRAAEAERGREEEARRRATEERLRIARELHDVIAHNISLINVQAGAAAHGRDPDQAFAALDAIKRASKDTLRELRGTLGVLRQVDDAAAPLAPPASLARVGDLAAQTTEAGLPVRLREEGDAVPLPAPVDLAAYRIVQEALTNARRHAVASRAEVTVAYGPHGVSVQVDDDGRATPGAAAAPEGNGLRGMRERATALGGDFHAGPRPEGGFRVRAVLPAPADDGDRIKDPSAPS</sequence>
<gene>
    <name evidence="13" type="ORF">ACFOVU_19800</name>
</gene>
<feature type="transmembrane region" description="Helical" evidence="10">
    <location>
        <begin position="63"/>
        <end position="79"/>
    </location>
</feature>
<evidence type="ECO:0000256" key="6">
    <source>
        <dbReference type="ARBA" id="ARBA00022777"/>
    </source>
</evidence>
<dbReference type="PANTHER" id="PTHR24421">
    <property type="entry name" value="NITRATE/NITRITE SENSOR PROTEIN NARX-RELATED"/>
    <property type="match status" value="1"/>
</dbReference>
<evidence type="ECO:0000256" key="9">
    <source>
        <dbReference type="SAM" id="MobiDB-lite"/>
    </source>
</evidence>
<reference evidence="14" key="1">
    <citation type="journal article" date="2019" name="Int. J. Syst. Evol. Microbiol.">
        <title>The Global Catalogue of Microorganisms (GCM) 10K type strain sequencing project: providing services to taxonomists for standard genome sequencing and annotation.</title>
        <authorList>
            <consortium name="The Broad Institute Genomics Platform"/>
            <consortium name="The Broad Institute Genome Sequencing Center for Infectious Disease"/>
            <person name="Wu L."/>
            <person name="Ma J."/>
        </authorList>
    </citation>
    <scope>NUCLEOTIDE SEQUENCE [LARGE SCALE GENOMIC DNA]</scope>
    <source>
        <strain evidence="14">TBRC 1826</strain>
    </source>
</reference>
<comment type="caution">
    <text evidence="13">The sequence shown here is derived from an EMBL/GenBank/DDBJ whole genome shotgun (WGS) entry which is preliminary data.</text>
</comment>
<feature type="transmembrane region" description="Helical" evidence="10">
    <location>
        <begin position="85"/>
        <end position="100"/>
    </location>
</feature>
<keyword evidence="6 13" id="KW-0418">Kinase</keyword>
<dbReference type="InterPro" id="IPR050482">
    <property type="entry name" value="Sensor_HK_TwoCompSys"/>
</dbReference>
<evidence type="ECO:0000256" key="5">
    <source>
        <dbReference type="ARBA" id="ARBA00022741"/>
    </source>
</evidence>
<protein>
    <recommendedName>
        <fullName evidence="2">histidine kinase</fullName>
        <ecNumber evidence="2">2.7.13.3</ecNumber>
    </recommendedName>
</protein>
<keyword evidence="8" id="KW-0902">Two-component regulatory system</keyword>
<keyword evidence="10" id="KW-1133">Transmembrane helix</keyword>
<proteinExistence type="predicted"/>